<dbReference type="GO" id="GO:0008137">
    <property type="term" value="F:NADH dehydrogenase (ubiquinone) activity"/>
    <property type="evidence" value="ECO:0007669"/>
    <property type="project" value="InterPro"/>
</dbReference>
<feature type="transmembrane region" description="Helical" evidence="11">
    <location>
        <begin position="69"/>
        <end position="90"/>
    </location>
</feature>
<evidence type="ECO:0000313" key="13">
    <source>
        <dbReference type="EMBL" id="MSS46178.1"/>
    </source>
</evidence>
<dbReference type="EC" id="7.1.1.-" evidence="11"/>
<evidence type="ECO:0000256" key="7">
    <source>
        <dbReference type="ARBA" id="ARBA00022967"/>
    </source>
</evidence>
<keyword evidence="5 11" id="KW-0812">Transmembrane</keyword>
<evidence type="ECO:0000313" key="14">
    <source>
        <dbReference type="Proteomes" id="UP000466104"/>
    </source>
</evidence>
<dbReference type="NCBIfam" id="NF005922">
    <property type="entry name" value="PRK07928.1"/>
    <property type="match status" value="1"/>
</dbReference>
<comment type="function">
    <text evidence="11">NDH-1 shuttles electrons from NADH, via FMN and iron-sulfur (Fe-S) centers, to quinones in the respiratory chain. The immediate electron acceptor for the enzyme in this species is believed to be a menaquinone. Couples the redox reaction to proton translocation (for every two electrons transferred, four hydrogen ions are translocated across the cytoplasmic membrane), and thus conserves the redox energy in a proton gradient.</text>
</comment>
<sequence>MVLTKGGEMNGYAPLVGMVILGAVFVLATIAVNVLLAVKRPNRSKHEIYECGIEPTPQPAGGGKFPVKFFVVAMLYIVFDIDIMFLYPWAVDFNHLGVFALVEMVLFVAMVFVPYLYIRRRGGLDWT</sequence>
<dbReference type="GO" id="GO:0030964">
    <property type="term" value="C:NADH dehydrogenase complex"/>
    <property type="evidence" value="ECO:0007669"/>
    <property type="project" value="TreeGrafter"/>
</dbReference>
<protein>
    <recommendedName>
        <fullName evidence="11">NADH-quinone oxidoreductase subunit A</fullName>
        <ecNumber evidence="11">7.1.1.-</ecNumber>
    </recommendedName>
    <alternativeName>
        <fullName evidence="11">NADH dehydrogenase I subunit A</fullName>
    </alternativeName>
    <alternativeName>
        <fullName evidence="11">NDH-1 subunit A</fullName>
    </alternativeName>
    <alternativeName>
        <fullName evidence="11">NUO1</fullName>
    </alternativeName>
</protein>
<dbReference type="Pfam" id="PF00507">
    <property type="entry name" value="Oxidored_q4"/>
    <property type="match status" value="1"/>
</dbReference>
<keyword evidence="7 11" id="KW-1278">Translocase</keyword>
<evidence type="ECO:0000256" key="2">
    <source>
        <dbReference type="ARBA" id="ARBA00008472"/>
    </source>
</evidence>
<comment type="caution">
    <text evidence="13">The sequence shown here is derived from an EMBL/GenBank/DDBJ whole genome shotgun (WGS) entry which is preliminary data.</text>
</comment>
<feature type="transmembrane region" description="Helical" evidence="11">
    <location>
        <begin position="12"/>
        <end position="38"/>
    </location>
</feature>
<dbReference type="Gene3D" id="1.20.58.1610">
    <property type="entry name" value="NADH:ubiquinone/plastoquinone oxidoreductase, chain 3"/>
    <property type="match status" value="1"/>
</dbReference>
<dbReference type="GO" id="GO:0005886">
    <property type="term" value="C:plasma membrane"/>
    <property type="evidence" value="ECO:0007669"/>
    <property type="project" value="UniProtKB-SubCell"/>
</dbReference>
<name>A0A7K0J8U8_9ACTN</name>
<keyword evidence="8 11" id="KW-1133">Transmembrane helix</keyword>
<dbReference type="PANTHER" id="PTHR11058:SF22">
    <property type="entry name" value="NADH-QUINONE OXIDOREDUCTASE SUBUNIT A"/>
    <property type="match status" value="1"/>
</dbReference>
<comment type="catalytic activity">
    <reaction evidence="11 12">
        <text>a quinone + NADH + 5 H(+)(in) = a quinol + NAD(+) + 4 H(+)(out)</text>
        <dbReference type="Rhea" id="RHEA:57888"/>
        <dbReference type="ChEBI" id="CHEBI:15378"/>
        <dbReference type="ChEBI" id="CHEBI:24646"/>
        <dbReference type="ChEBI" id="CHEBI:57540"/>
        <dbReference type="ChEBI" id="CHEBI:57945"/>
        <dbReference type="ChEBI" id="CHEBI:132124"/>
    </reaction>
</comment>
<feature type="transmembrane region" description="Helical" evidence="11">
    <location>
        <begin position="96"/>
        <end position="118"/>
    </location>
</feature>
<dbReference type="InterPro" id="IPR023043">
    <property type="entry name" value="NAD(P)H_OxRDtase_bac/plastid"/>
</dbReference>
<accession>A0A7K0J8U8</accession>
<dbReference type="HAMAP" id="MF_01394">
    <property type="entry name" value="NDH1_NuoA"/>
    <property type="match status" value="1"/>
</dbReference>
<evidence type="ECO:0000256" key="11">
    <source>
        <dbReference type="HAMAP-Rule" id="MF_01394"/>
    </source>
</evidence>
<dbReference type="AlphaFoldDB" id="A0A7K0J8U8"/>
<dbReference type="InterPro" id="IPR038430">
    <property type="entry name" value="NDAH_ubi_oxred_su3_sf"/>
</dbReference>
<dbReference type="Proteomes" id="UP000466104">
    <property type="component" value="Unassembled WGS sequence"/>
</dbReference>
<keyword evidence="10 11" id="KW-0472">Membrane</keyword>
<keyword evidence="4 11" id="KW-1003">Cell membrane</keyword>
<dbReference type="FunFam" id="1.20.58.1610:FF:000002">
    <property type="entry name" value="NADH-quinone oxidoreductase subunit A"/>
    <property type="match status" value="1"/>
</dbReference>
<organism evidence="13 14">
    <name type="scientific">Cutibacterium porci</name>
    <dbReference type="NCBI Taxonomy" id="2605781"/>
    <lineage>
        <taxon>Bacteria</taxon>
        <taxon>Bacillati</taxon>
        <taxon>Actinomycetota</taxon>
        <taxon>Actinomycetes</taxon>
        <taxon>Propionibacteriales</taxon>
        <taxon>Propionibacteriaceae</taxon>
        <taxon>Cutibacterium</taxon>
    </lineage>
</organism>
<evidence type="ECO:0000256" key="4">
    <source>
        <dbReference type="ARBA" id="ARBA00022475"/>
    </source>
</evidence>
<evidence type="ECO:0000256" key="1">
    <source>
        <dbReference type="ARBA" id="ARBA00004141"/>
    </source>
</evidence>
<dbReference type="PANTHER" id="PTHR11058">
    <property type="entry name" value="NADH-UBIQUINONE OXIDOREDUCTASE CHAIN 3"/>
    <property type="match status" value="1"/>
</dbReference>
<keyword evidence="9 11" id="KW-0520">NAD</keyword>
<dbReference type="RefSeq" id="WP_154564004.1">
    <property type="nucleotide sequence ID" value="NZ_VUMG01000003.1"/>
</dbReference>
<evidence type="ECO:0000256" key="3">
    <source>
        <dbReference type="ARBA" id="ARBA00022448"/>
    </source>
</evidence>
<dbReference type="GO" id="GO:0048038">
    <property type="term" value="F:quinone binding"/>
    <property type="evidence" value="ECO:0007669"/>
    <property type="project" value="UniProtKB-KW"/>
</dbReference>
<comment type="similarity">
    <text evidence="2 11 12">Belongs to the complex I subunit 3 family.</text>
</comment>
<keyword evidence="6 11" id="KW-0874">Quinone</keyword>
<gene>
    <name evidence="11" type="primary">nuoA</name>
    <name evidence="13" type="ORF">FYJ43_09075</name>
</gene>
<comment type="subcellular location">
    <subcellularLocation>
        <location evidence="11 12">Cell membrane</location>
        <topology evidence="11 12">Multi-pass membrane protein</topology>
    </subcellularLocation>
    <subcellularLocation>
        <location evidence="1">Membrane</location>
        <topology evidence="1">Multi-pass membrane protein</topology>
    </subcellularLocation>
</comment>
<reference evidence="13 14" key="1">
    <citation type="submission" date="2019-08" db="EMBL/GenBank/DDBJ databases">
        <title>In-depth cultivation of the pig gut microbiome towards novel bacterial diversity and tailored functional studies.</title>
        <authorList>
            <person name="Wylensek D."/>
            <person name="Hitch T.C.A."/>
            <person name="Clavel T."/>
        </authorList>
    </citation>
    <scope>NUCLEOTIDE SEQUENCE [LARGE SCALE GENOMIC DNA]</scope>
    <source>
        <strain evidence="13 14">WCA-380-WT-3A</strain>
    </source>
</reference>
<comment type="subunit">
    <text evidence="11">NDH-1 is composed of 14 different subunits. Subunits NuoA, H, J, K, L, M, N constitute the membrane sector of the complex.</text>
</comment>
<evidence type="ECO:0000256" key="5">
    <source>
        <dbReference type="ARBA" id="ARBA00022692"/>
    </source>
</evidence>
<dbReference type="InterPro" id="IPR000440">
    <property type="entry name" value="NADH_UbQ/plastoQ_OxRdtase_su3"/>
</dbReference>
<evidence type="ECO:0000256" key="12">
    <source>
        <dbReference type="RuleBase" id="RU003639"/>
    </source>
</evidence>
<evidence type="ECO:0000256" key="6">
    <source>
        <dbReference type="ARBA" id="ARBA00022719"/>
    </source>
</evidence>
<keyword evidence="14" id="KW-1185">Reference proteome</keyword>
<evidence type="ECO:0000256" key="10">
    <source>
        <dbReference type="ARBA" id="ARBA00023136"/>
    </source>
</evidence>
<keyword evidence="3 11" id="KW-0813">Transport</keyword>
<dbReference type="GO" id="GO:0050136">
    <property type="term" value="F:NADH dehydrogenase (quinone) (non-electrogenic) activity"/>
    <property type="evidence" value="ECO:0007669"/>
    <property type="project" value="UniProtKB-UniRule"/>
</dbReference>
<keyword evidence="13" id="KW-0560">Oxidoreductase</keyword>
<proteinExistence type="inferred from homology"/>
<evidence type="ECO:0000256" key="9">
    <source>
        <dbReference type="ARBA" id="ARBA00023027"/>
    </source>
</evidence>
<dbReference type="EMBL" id="VUMG01000003">
    <property type="protein sequence ID" value="MSS46178.1"/>
    <property type="molecule type" value="Genomic_DNA"/>
</dbReference>
<evidence type="ECO:0000256" key="8">
    <source>
        <dbReference type="ARBA" id="ARBA00022989"/>
    </source>
</evidence>